<evidence type="ECO:0000256" key="1">
    <source>
        <dbReference type="SAM" id="Phobius"/>
    </source>
</evidence>
<dbReference type="EMBL" id="QJJV01000006">
    <property type="protein sequence ID" value="PXX17574.1"/>
    <property type="molecule type" value="Genomic_DNA"/>
</dbReference>
<sequence>MRPYREPVNLIFDRANAGWLGYVLYTAASCYLLMLSVDPLVTQALAVNFRSDHAAPPMTPFHWAGVGLAACVYGAGAVYAGCIAHVGKLRMTRAELLAALSWATVARGIALFLLPLVAAFATGAGLIAAGIHGSALPLVAIGVVLANWLCFRAVAWWRPRSSSHSR</sequence>
<evidence type="ECO:0000313" key="2">
    <source>
        <dbReference type="EMBL" id="PXX17574.1"/>
    </source>
</evidence>
<proteinExistence type="predicted"/>
<name>A0ABX5MT07_9BURK</name>
<reference evidence="2 3" key="1">
    <citation type="submission" date="2018-05" db="EMBL/GenBank/DDBJ databases">
        <title>Genomic Encyclopedia of Type Strains, Phase IV (KMG-V): Genome sequencing to study the core and pangenomes of soil and plant-associated prokaryotes.</title>
        <authorList>
            <person name="Whitman W."/>
        </authorList>
    </citation>
    <scope>NUCLEOTIDE SEQUENCE [LARGE SCALE GENOMIC DNA]</scope>
    <source>
        <strain evidence="2 3">SIr-6563</strain>
    </source>
</reference>
<dbReference type="PROSITE" id="PS51257">
    <property type="entry name" value="PROKAR_LIPOPROTEIN"/>
    <property type="match status" value="1"/>
</dbReference>
<dbReference type="Proteomes" id="UP000247515">
    <property type="component" value="Unassembled WGS sequence"/>
</dbReference>
<organism evidence="2 3">
    <name type="scientific">Paraburkholderia tropica</name>
    <dbReference type="NCBI Taxonomy" id="92647"/>
    <lineage>
        <taxon>Bacteria</taxon>
        <taxon>Pseudomonadati</taxon>
        <taxon>Pseudomonadota</taxon>
        <taxon>Betaproteobacteria</taxon>
        <taxon>Burkholderiales</taxon>
        <taxon>Burkholderiaceae</taxon>
        <taxon>Paraburkholderia</taxon>
    </lineage>
</organism>
<feature type="transmembrane region" description="Helical" evidence="1">
    <location>
        <begin position="135"/>
        <end position="157"/>
    </location>
</feature>
<comment type="caution">
    <text evidence="2">The sequence shown here is derived from an EMBL/GenBank/DDBJ whole genome shotgun (WGS) entry which is preliminary data.</text>
</comment>
<dbReference type="RefSeq" id="WP_110327323.1">
    <property type="nucleotide sequence ID" value="NZ_CAJMXV010000004.1"/>
</dbReference>
<accession>A0ABX5MT07</accession>
<protein>
    <submittedName>
        <fullName evidence="2">Uncharacterized protein</fullName>
    </submittedName>
</protein>
<keyword evidence="3" id="KW-1185">Reference proteome</keyword>
<keyword evidence="1" id="KW-0472">Membrane</keyword>
<gene>
    <name evidence="2" type="ORF">C7400_106291</name>
</gene>
<keyword evidence="1" id="KW-0812">Transmembrane</keyword>
<feature type="transmembrane region" description="Helical" evidence="1">
    <location>
        <begin position="96"/>
        <end position="129"/>
    </location>
</feature>
<feature type="transmembrane region" description="Helical" evidence="1">
    <location>
        <begin position="61"/>
        <end position="84"/>
    </location>
</feature>
<keyword evidence="1" id="KW-1133">Transmembrane helix</keyword>
<evidence type="ECO:0000313" key="3">
    <source>
        <dbReference type="Proteomes" id="UP000247515"/>
    </source>
</evidence>
<feature type="transmembrane region" description="Helical" evidence="1">
    <location>
        <begin position="20"/>
        <end position="41"/>
    </location>
</feature>